<evidence type="ECO:0000256" key="2">
    <source>
        <dbReference type="ARBA" id="ARBA00010992"/>
    </source>
</evidence>
<comment type="similarity">
    <text evidence="2">Belongs to the major facilitator superfamily. Sugar transporter (TC 2.A.1.1) family.</text>
</comment>
<comment type="subcellular location">
    <subcellularLocation>
        <location evidence="1">Membrane</location>
        <topology evidence="1">Multi-pass membrane protein</topology>
    </subcellularLocation>
</comment>
<dbReference type="InterPro" id="IPR020846">
    <property type="entry name" value="MFS_dom"/>
</dbReference>
<name>A0A8H7WG24_9HELO</name>
<dbReference type="EMBL" id="JAFJYH010000023">
    <property type="protein sequence ID" value="KAG4424258.1"/>
    <property type="molecule type" value="Genomic_DNA"/>
</dbReference>
<dbReference type="InterPro" id="IPR050360">
    <property type="entry name" value="MFS_Sugar_Transporters"/>
</dbReference>
<dbReference type="PROSITE" id="PS50850">
    <property type="entry name" value="MFS"/>
    <property type="match status" value="1"/>
</dbReference>
<feature type="region of interest" description="Disordered" evidence="6">
    <location>
        <begin position="1"/>
        <end position="25"/>
    </location>
</feature>
<feature type="transmembrane region" description="Helical" evidence="7">
    <location>
        <begin position="209"/>
        <end position="228"/>
    </location>
</feature>
<sequence>MKRDSAINTMSHDTKDMSPEVEQMEQASSYIEGTSRFDDHALAHRGTILMEEERSLGVWATAKLHWRALLICAVSFTAGMLFGYDTVVNGASISMPAFFIYFGDIGPTGPYLPSKWTSLWTAMSALAQAFGAFFVGFILDRFGRKWPAVGAGALTMVGTAVQYTSVSRGSLLAGKMVVGFGIGAAMATATSYASEVAPIKLRAPIQSGLVLFTVFMQGVALGIIRIFVPNIHPVAFRHVFAIQWAFGGLMMIAFALTPESPIFLINNGRLDKAYSVMTRIYGKADDVDARLAYLIKTIREEKSNHSLESGTYFECFKSKDLKRTLTVIFLYTAANIGGAAFLAQSIYFLIIAGLPAIHAFDVSIGGFGLACIIIVSSWCIMNKISRRTGFMAGCIINFVIMLIVGALYYSPGKGSLWAIAVLMNVLISLQTSLLQGLGWPIAAELSSYRLRGKTMSIAIIMQTFSTWLTTFIVPYIYNVDSGNLGARTGFVFAGTSLLLIVGAFFLVPETMSMTIEEIDIAYERRIPARRIKKGVVTVDGEGNLSGAGKV</sequence>
<evidence type="ECO:0000256" key="7">
    <source>
        <dbReference type="SAM" id="Phobius"/>
    </source>
</evidence>
<feature type="transmembrane region" description="Helical" evidence="7">
    <location>
        <begin position="388"/>
        <end position="409"/>
    </location>
</feature>
<dbReference type="FunFam" id="1.20.1250.20:FF:000078">
    <property type="entry name" value="MFS maltose transporter, putative"/>
    <property type="match status" value="1"/>
</dbReference>
<keyword evidence="5 7" id="KW-0472">Membrane</keyword>
<dbReference type="PROSITE" id="PS00217">
    <property type="entry name" value="SUGAR_TRANSPORT_2"/>
    <property type="match status" value="1"/>
</dbReference>
<evidence type="ECO:0000256" key="6">
    <source>
        <dbReference type="SAM" id="MobiDB-lite"/>
    </source>
</evidence>
<dbReference type="GO" id="GO:0016020">
    <property type="term" value="C:membrane"/>
    <property type="evidence" value="ECO:0007669"/>
    <property type="project" value="UniProtKB-SubCell"/>
</dbReference>
<evidence type="ECO:0000256" key="3">
    <source>
        <dbReference type="ARBA" id="ARBA00022692"/>
    </source>
</evidence>
<protein>
    <recommendedName>
        <fullName evidence="8">Major facilitator superfamily (MFS) profile domain-containing protein</fullName>
    </recommendedName>
</protein>
<dbReference type="InterPro" id="IPR005828">
    <property type="entry name" value="MFS_sugar_transport-like"/>
</dbReference>
<feature type="compositionally biased region" description="Polar residues" evidence="6">
    <location>
        <begin position="1"/>
        <end position="11"/>
    </location>
</feature>
<dbReference type="PANTHER" id="PTHR48022:SF33">
    <property type="entry name" value="SUGAR PERMEASE, PUTATIVE (AFU_ORTHOLOGUE AFUA_6G12040)-RELATED"/>
    <property type="match status" value="1"/>
</dbReference>
<dbReference type="SUPFAM" id="SSF103473">
    <property type="entry name" value="MFS general substrate transporter"/>
    <property type="match status" value="1"/>
</dbReference>
<dbReference type="GO" id="GO:0005351">
    <property type="term" value="F:carbohydrate:proton symporter activity"/>
    <property type="evidence" value="ECO:0007669"/>
    <property type="project" value="TreeGrafter"/>
</dbReference>
<reference evidence="9" key="1">
    <citation type="submission" date="2021-02" db="EMBL/GenBank/DDBJ databases">
        <title>Genome sequence Cadophora malorum strain M34.</title>
        <authorList>
            <person name="Stefanovic E."/>
            <person name="Vu D."/>
            <person name="Scully C."/>
            <person name="Dijksterhuis J."/>
            <person name="Roader J."/>
            <person name="Houbraken J."/>
        </authorList>
    </citation>
    <scope>NUCLEOTIDE SEQUENCE</scope>
    <source>
        <strain evidence="9">M34</strain>
    </source>
</reference>
<feature type="transmembrane region" description="Helical" evidence="7">
    <location>
        <begin position="327"/>
        <end position="350"/>
    </location>
</feature>
<feature type="transmembrane region" description="Helical" evidence="7">
    <location>
        <begin position="455"/>
        <end position="477"/>
    </location>
</feature>
<dbReference type="Gene3D" id="1.20.1250.20">
    <property type="entry name" value="MFS general substrate transporter like domains"/>
    <property type="match status" value="1"/>
</dbReference>
<dbReference type="AlphaFoldDB" id="A0A8H7WG24"/>
<feature type="transmembrane region" description="Helical" evidence="7">
    <location>
        <begin position="146"/>
        <end position="164"/>
    </location>
</feature>
<feature type="transmembrane region" description="Helical" evidence="7">
    <location>
        <begin position="489"/>
        <end position="507"/>
    </location>
</feature>
<dbReference type="Pfam" id="PF00083">
    <property type="entry name" value="Sugar_tr"/>
    <property type="match status" value="1"/>
</dbReference>
<keyword evidence="4 7" id="KW-1133">Transmembrane helix</keyword>
<feature type="domain" description="Major facilitator superfamily (MFS) profile" evidence="8">
    <location>
        <begin position="71"/>
        <end position="511"/>
    </location>
</feature>
<evidence type="ECO:0000256" key="5">
    <source>
        <dbReference type="ARBA" id="ARBA00023136"/>
    </source>
</evidence>
<feature type="transmembrane region" description="Helical" evidence="7">
    <location>
        <begin position="234"/>
        <end position="256"/>
    </location>
</feature>
<dbReference type="PROSITE" id="PS00216">
    <property type="entry name" value="SUGAR_TRANSPORT_1"/>
    <property type="match status" value="1"/>
</dbReference>
<accession>A0A8H7WG24</accession>
<dbReference type="PANTHER" id="PTHR48022">
    <property type="entry name" value="PLASTIDIC GLUCOSE TRANSPORTER 4"/>
    <property type="match status" value="1"/>
</dbReference>
<keyword evidence="10" id="KW-1185">Reference proteome</keyword>
<comment type="caution">
    <text evidence="9">The sequence shown here is derived from an EMBL/GenBank/DDBJ whole genome shotgun (WGS) entry which is preliminary data.</text>
</comment>
<feature type="transmembrane region" description="Helical" evidence="7">
    <location>
        <begin position="176"/>
        <end position="197"/>
    </location>
</feature>
<evidence type="ECO:0000259" key="8">
    <source>
        <dbReference type="PROSITE" id="PS50850"/>
    </source>
</evidence>
<evidence type="ECO:0000313" key="9">
    <source>
        <dbReference type="EMBL" id="KAG4424258.1"/>
    </source>
</evidence>
<feature type="transmembrane region" description="Helical" evidence="7">
    <location>
        <begin position="119"/>
        <end position="139"/>
    </location>
</feature>
<dbReference type="OrthoDB" id="6612291at2759"/>
<keyword evidence="3 7" id="KW-0812">Transmembrane</keyword>
<dbReference type="InterPro" id="IPR005829">
    <property type="entry name" value="Sugar_transporter_CS"/>
</dbReference>
<dbReference type="Proteomes" id="UP000664132">
    <property type="component" value="Unassembled WGS sequence"/>
</dbReference>
<proteinExistence type="inferred from homology"/>
<dbReference type="InterPro" id="IPR036259">
    <property type="entry name" value="MFS_trans_sf"/>
</dbReference>
<evidence type="ECO:0000256" key="4">
    <source>
        <dbReference type="ARBA" id="ARBA00022989"/>
    </source>
</evidence>
<feature type="transmembrane region" description="Helical" evidence="7">
    <location>
        <begin position="415"/>
        <end position="434"/>
    </location>
</feature>
<evidence type="ECO:0000256" key="1">
    <source>
        <dbReference type="ARBA" id="ARBA00004141"/>
    </source>
</evidence>
<organism evidence="9 10">
    <name type="scientific">Cadophora malorum</name>
    <dbReference type="NCBI Taxonomy" id="108018"/>
    <lineage>
        <taxon>Eukaryota</taxon>
        <taxon>Fungi</taxon>
        <taxon>Dikarya</taxon>
        <taxon>Ascomycota</taxon>
        <taxon>Pezizomycotina</taxon>
        <taxon>Leotiomycetes</taxon>
        <taxon>Helotiales</taxon>
        <taxon>Ploettnerulaceae</taxon>
        <taxon>Cadophora</taxon>
    </lineage>
</organism>
<gene>
    <name evidence="9" type="ORF">IFR04_002662</name>
</gene>
<evidence type="ECO:0000313" key="10">
    <source>
        <dbReference type="Proteomes" id="UP000664132"/>
    </source>
</evidence>
<feature type="transmembrane region" description="Helical" evidence="7">
    <location>
        <begin position="362"/>
        <end position="381"/>
    </location>
</feature>